<organism evidence="1 2">
    <name type="scientific">Diaphorobacter limosus</name>
    <dbReference type="NCBI Taxonomy" id="3036128"/>
    <lineage>
        <taxon>Bacteria</taxon>
        <taxon>Pseudomonadati</taxon>
        <taxon>Pseudomonadota</taxon>
        <taxon>Betaproteobacteria</taxon>
        <taxon>Burkholderiales</taxon>
        <taxon>Comamonadaceae</taxon>
        <taxon>Diaphorobacter</taxon>
    </lineage>
</organism>
<dbReference type="Proteomes" id="UP001303211">
    <property type="component" value="Chromosome"/>
</dbReference>
<name>A0ABZ0J393_9BURK</name>
<gene>
    <name evidence="1" type="ORF">P4826_00480</name>
</gene>
<sequence length="178" mass="19189">MVALLSWDGSLIRGKLSHIQHSEHPTMVSIRRIVTQWGRRIVGGLIVTLLFSQMALAMYACPKLDADTHAASMQMAGMAMDEAAGMSAMPDCHAMPGTMDDESPQLCRAHCSGDGKPAPSPQGLDVPSIAAAHAVWIAYLLPVVPDPQSSTGARFDPAWLDHRTGSLPLYLTFQVLRN</sequence>
<protein>
    <recommendedName>
        <fullName evidence="3">DUF2946 domain-containing protein</fullName>
    </recommendedName>
</protein>
<keyword evidence="2" id="KW-1185">Reference proteome</keyword>
<accession>A0ABZ0J393</accession>
<reference evidence="1 2" key="1">
    <citation type="submission" date="2023-03" db="EMBL/GenBank/DDBJ databases">
        <title>Diaphorobacter basophil sp. nov., isolated from a sewage-treatment plant.</title>
        <authorList>
            <person name="Yang K."/>
        </authorList>
    </citation>
    <scope>NUCLEOTIDE SEQUENCE [LARGE SCALE GENOMIC DNA]</scope>
    <source>
        <strain evidence="1 2">Y-1</strain>
    </source>
</reference>
<proteinExistence type="predicted"/>
<dbReference type="EMBL" id="CP136921">
    <property type="protein sequence ID" value="WOO32641.1"/>
    <property type="molecule type" value="Genomic_DNA"/>
</dbReference>
<evidence type="ECO:0008006" key="3">
    <source>
        <dbReference type="Google" id="ProtNLM"/>
    </source>
</evidence>
<dbReference type="RefSeq" id="WP_236598214.1">
    <property type="nucleotide sequence ID" value="NZ_CP136921.1"/>
</dbReference>
<evidence type="ECO:0000313" key="2">
    <source>
        <dbReference type="Proteomes" id="UP001303211"/>
    </source>
</evidence>
<evidence type="ECO:0000313" key="1">
    <source>
        <dbReference type="EMBL" id="WOO32641.1"/>
    </source>
</evidence>